<dbReference type="RefSeq" id="XP_060300055.1">
    <property type="nucleotide sequence ID" value="XM_060436778.1"/>
</dbReference>
<keyword evidence="3" id="KW-1185">Reference proteome</keyword>
<comment type="caution">
    <text evidence="2">The sequence shown here is derived from an EMBL/GenBank/DDBJ whole genome shotgun (WGS) entry which is preliminary data.</text>
</comment>
<feature type="compositionally biased region" description="Low complexity" evidence="1">
    <location>
        <begin position="641"/>
        <end position="653"/>
    </location>
</feature>
<evidence type="ECO:0000313" key="3">
    <source>
        <dbReference type="Proteomes" id="UP001172101"/>
    </source>
</evidence>
<feature type="region of interest" description="Disordered" evidence="1">
    <location>
        <begin position="400"/>
        <end position="471"/>
    </location>
</feature>
<organism evidence="2 3">
    <name type="scientific">Lasiosphaeria miniovina</name>
    <dbReference type="NCBI Taxonomy" id="1954250"/>
    <lineage>
        <taxon>Eukaryota</taxon>
        <taxon>Fungi</taxon>
        <taxon>Dikarya</taxon>
        <taxon>Ascomycota</taxon>
        <taxon>Pezizomycotina</taxon>
        <taxon>Sordariomycetes</taxon>
        <taxon>Sordariomycetidae</taxon>
        <taxon>Sordariales</taxon>
        <taxon>Lasiosphaeriaceae</taxon>
        <taxon>Lasiosphaeria</taxon>
    </lineage>
</organism>
<evidence type="ECO:0000256" key="1">
    <source>
        <dbReference type="SAM" id="MobiDB-lite"/>
    </source>
</evidence>
<name>A0AA40B3V9_9PEZI</name>
<protein>
    <submittedName>
        <fullName evidence="2">Uncharacterized protein</fullName>
    </submittedName>
</protein>
<dbReference type="AlphaFoldDB" id="A0AA40B3V9"/>
<feature type="compositionally biased region" description="Polar residues" evidence="1">
    <location>
        <begin position="204"/>
        <end position="220"/>
    </location>
</feature>
<feature type="compositionally biased region" description="Acidic residues" evidence="1">
    <location>
        <begin position="402"/>
        <end position="432"/>
    </location>
</feature>
<feature type="compositionally biased region" description="Polar residues" evidence="1">
    <location>
        <begin position="174"/>
        <end position="184"/>
    </location>
</feature>
<gene>
    <name evidence="2" type="ORF">B0T26DRAFT_635944</name>
</gene>
<feature type="compositionally biased region" description="Polar residues" evidence="1">
    <location>
        <begin position="290"/>
        <end position="299"/>
    </location>
</feature>
<accession>A0AA40B3V9</accession>
<feature type="region of interest" description="Disordered" evidence="1">
    <location>
        <begin position="30"/>
        <end position="56"/>
    </location>
</feature>
<dbReference type="GeneID" id="85320048"/>
<feature type="region of interest" description="Disordered" evidence="1">
    <location>
        <begin position="290"/>
        <end position="327"/>
    </location>
</feature>
<feature type="region of interest" description="Disordered" evidence="1">
    <location>
        <begin position="524"/>
        <end position="580"/>
    </location>
</feature>
<feature type="compositionally biased region" description="Polar residues" evidence="1">
    <location>
        <begin position="250"/>
        <end position="265"/>
    </location>
</feature>
<feature type="compositionally biased region" description="Low complexity" evidence="1">
    <location>
        <begin position="554"/>
        <end position="565"/>
    </location>
</feature>
<feature type="region of interest" description="Disordered" evidence="1">
    <location>
        <begin position="487"/>
        <end position="508"/>
    </location>
</feature>
<feature type="compositionally biased region" description="Low complexity" evidence="1">
    <location>
        <begin position="601"/>
        <end position="627"/>
    </location>
</feature>
<feature type="region of interest" description="Disordered" evidence="1">
    <location>
        <begin position="601"/>
        <end position="671"/>
    </location>
</feature>
<dbReference type="Proteomes" id="UP001172101">
    <property type="component" value="Unassembled WGS sequence"/>
</dbReference>
<proteinExistence type="predicted"/>
<sequence>MEGALSVPPERGTIIGRALWKPRYVVVGAAQRDSQTQNGRMQPPRGSTPKEQPKMNPEGIYLSIYKSKEELDPIQQHAIATVTDCQVQMLAHRKQGPVLPTLVINIVPDPATDKLRKRRSSRTAGLTATKETAPTTLLFRPATEEHHSLQEWARVIQHLIQPHMPNRVPLSPITPASPSFTNPFASPRSREPSDAQFRPGSGNPGSRPTFQSRGSNQTYSSRERDRPVTYSESLSLRSRRSDLSSHTSSMNPSHVGLQNYTTMNHPTDLPSPASTVGEYQGEFIEGWTSAQGRSSTLSSPVRGRDSIGSQIPVPIQPQMEASSPPGPRETILDRAFQLRCIPGSERGTPGEEKLSSLARFDALMREADKERRNREVNEYSKVSAQALASAAAQNGGLKSAWELDDSDSDVEQGFDEADEDSDDPVGEMEPDTEDRFSPRSTGRIPPTAQRALDFVAGRREATPHSRPQGAQAQLNYNREALLALSNSGSDLRPQTGYSKHNTRPGMAQRTYSQSRLAGGFTNPAMASQPNMPVPSPGVLLGIPAHQAERLQDDSTPSPGTAPAPTVMQRSEKRLSASSTKRLSFTEFTKRLSSTSSLLLAQTNTSGSGSRGSNSDVDASQQLQQQHQYSHHLYPRGAPASPQQQQPQQQQQQPQYPPSLSERERCGWRGSVGVFGSADGGFV</sequence>
<reference evidence="2" key="1">
    <citation type="submission" date="2023-06" db="EMBL/GenBank/DDBJ databases">
        <title>Genome-scale phylogeny and comparative genomics of the fungal order Sordariales.</title>
        <authorList>
            <consortium name="Lawrence Berkeley National Laboratory"/>
            <person name="Hensen N."/>
            <person name="Bonometti L."/>
            <person name="Westerberg I."/>
            <person name="Brannstrom I.O."/>
            <person name="Guillou S."/>
            <person name="Cros-Aarteil S."/>
            <person name="Calhoun S."/>
            <person name="Haridas S."/>
            <person name="Kuo A."/>
            <person name="Mondo S."/>
            <person name="Pangilinan J."/>
            <person name="Riley R."/>
            <person name="LaButti K."/>
            <person name="Andreopoulos B."/>
            <person name="Lipzen A."/>
            <person name="Chen C."/>
            <person name="Yanf M."/>
            <person name="Daum C."/>
            <person name="Ng V."/>
            <person name="Clum A."/>
            <person name="Steindorff A."/>
            <person name="Ohm R."/>
            <person name="Martin F."/>
            <person name="Silar P."/>
            <person name="Natvig D."/>
            <person name="Lalanne C."/>
            <person name="Gautier V."/>
            <person name="Ament-velasquez S.L."/>
            <person name="Kruys A."/>
            <person name="Hutchinson M.I."/>
            <person name="Powell A.J."/>
            <person name="Barry K."/>
            <person name="Miller A.N."/>
            <person name="Grigoriev I.V."/>
            <person name="Debuchy R."/>
            <person name="Gladieux P."/>
            <person name="Thoren M.H."/>
            <person name="Johannesson H."/>
        </authorList>
    </citation>
    <scope>NUCLEOTIDE SEQUENCE</scope>
    <source>
        <strain evidence="2">SMH2392-1A</strain>
    </source>
</reference>
<feature type="region of interest" description="Disordered" evidence="1">
    <location>
        <begin position="167"/>
        <end position="269"/>
    </location>
</feature>
<dbReference type="EMBL" id="JAUIRO010000002">
    <property type="protein sequence ID" value="KAK0727199.1"/>
    <property type="molecule type" value="Genomic_DNA"/>
</dbReference>
<evidence type="ECO:0000313" key="2">
    <source>
        <dbReference type="EMBL" id="KAK0727199.1"/>
    </source>
</evidence>